<protein>
    <submittedName>
        <fullName evidence="3">Uncharacterized protein</fullName>
    </submittedName>
</protein>
<evidence type="ECO:0000313" key="4">
    <source>
        <dbReference type="Proteomes" id="UP001066276"/>
    </source>
</evidence>
<sequence length="194" mass="22388">MNTVRIFSLLLMAFLRLLGRIKNFRSHPILNRILMFQNLNFQEAWEETRLQSGVKKLHQSKQRHQSIVRKGLRKNAWSKKKEREHAQRGVTKASQAEKALSGLIRGGVAAKTDWEQRGPPLRPSTKLRVEVRHSRDCNEPVTAVKNGTREEKLGVRSCVKKRCRRGAGTKKKCRNERHNEAGTIIVKNSEKKLH</sequence>
<keyword evidence="2" id="KW-0732">Signal</keyword>
<organism evidence="3 4">
    <name type="scientific">Pleurodeles waltl</name>
    <name type="common">Iberian ribbed newt</name>
    <dbReference type="NCBI Taxonomy" id="8319"/>
    <lineage>
        <taxon>Eukaryota</taxon>
        <taxon>Metazoa</taxon>
        <taxon>Chordata</taxon>
        <taxon>Craniata</taxon>
        <taxon>Vertebrata</taxon>
        <taxon>Euteleostomi</taxon>
        <taxon>Amphibia</taxon>
        <taxon>Batrachia</taxon>
        <taxon>Caudata</taxon>
        <taxon>Salamandroidea</taxon>
        <taxon>Salamandridae</taxon>
        <taxon>Pleurodelinae</taxon>
        <taxon>Pleurodeles</taxon>
    </lineage>
</organism>
<evidence type="ECO:0000256" key="2">
    <source>
        <dbReference type="SAM" id="SignalP"/>
    </source>
</evidence>
<name>A0AAV7LIB8_PLEWA</name>
<feature type="signal peptide" evidence="2">
    <location>
        <begin position="1"/>
        <end position="19"/>
    </location>
</feature>
<reference evidence="3" key="1">
    <citation type="journal article" date="2022" name="bioRxiv">
        <title>Sequencing and chromosome-scale assembly of the giantPleurodeles waltlgenome.</title>
        <authorList>
            <person name="Brown T."/>
            <person name="Elewa A."/>
            <person name="Iarovenko S."/>
            <person name="Subramanian E."/>
            <person name="Araus A.J."/>
            <person name="Petzold A."/>
            <person name="Susuki M."/>
            <person name="Suzuki K.-i.T."/>
            <person name="Hayashi T."/>
            <person name="Toyoda A."/>
            <person name="Oliveira C."/>
            <person name="Osipova E."/>
            <person name="Leigh N.D."/>
            <person name="Simon A."/>
            <person name="Yun M.H."/>
        </authorList>
    </citation>
    <scope>NUCLEOTIDE SEQUENCE</scope>
    <source>
        <strain evidence="3">20211129_DDA</strain>
        <tissue evidence="3">Liver</tissue>
    </source>
</reference>
<dbReference type="EMBL" id="JANPWB010000015">
    <property type="protein sequence ID" value="KAJ1090214.1"/>
    <property type="molecule type" value="Genomic_DNA"/>
</dbReference>
<keyword evidence="4" id="KW-1185">Reference proteome</keyword>
<accession>A0AAV7LIB8</accession>
<dbReference type="Proteomes" id="UP001066276">
    <property type="component" value="Chromosome 11"/>
</dbReference>
<gene>
    <name evidence="3" type="ORF">NDU88_003349</name>
</gene>
<feature type="region of interest" description="Disordered" evidence="1">
    <location>
        <begin position="75"/>
        <end position="96"/>
    </location>
</feature>
<comment type="caution">
    <text evidence="3">The sequence shown here is derived from an EMBL/GenBank/DDBJ whole genome shotgun (WGS) entry which is preliminary data.</text>
</comment>
<proteinExistence type="predicted"/>
<feature type="chain" id="PRO_5043843495" evidence="2">
    <location>
        <begin position="20"/>
        <end position="194"/>
    </location>
</feature>
<evidence type="ECO:0000256" key="1">
    <source>
        <dbReference type="SAM" id="MobiDB-lite"/>
    </source>
</evidence>
<dbReference type="AlphaFoldDB" id="A0AAV7LIB8"/>
<evidence type="ECO:0000313" key="3">
    <source>
        <dbReference type="EMBL" id="KAJ1090214.1"/>
    </source>
</evidence>